<dbReference type="EMBL" id="JALJOV010000011">
    <property type="protein sequence ID" value="KAK9868817.1"/>
    <property type="molecule type" value="Genomic_DNA"/>
</dbReference>
<organism evidence="1 2">
    <name type="scientific">Apatococcus fuscideae</name>
    <dbReference type="NCBI Taxonomy" id="2026836"/>
    <lineage>
        <taxon>Eukaryota</taxon>
        <taxon>Viridiplantae</taxon>
        <taxon>Chlorophyta</taxon>
        <taxon>core chlorophytes</taxon>
        <taxon>Trebouxiophyceae</taxon>
        <taxon>Chlorellales</taxon>
        <taxon>Chlorellaceae</taxon>
        <taxon>Apatococcus</taxon>
    </lineage>
</organism>
<accession>A0AAW1TKW5</accession>
<keyword evidence="2" id="KW-1185">Reference proteome</keyword>
<sequence length="76" mass="8959">MVDPADVQRLFKTIDKDQSCGPVWDKVEELTRRVELYHDFLAQLASKQQLQDWLHHKSSGREEDLQNLKSAEHLRT</sequence>
<dbReference type="Proteomes" id="UP001485043">
    <property type="component" value="Unassembled WGS sequence"/>
</dbReference>
<proteinExistence type="predicted"/>
<protein>
    <submittedName>
        <fullName evidence="1">Uncharacterized protein</fullName>
    </submittedName>
</protein>
<comment type="caution">
    <text evidence="1">The sequence shown here is derived from an EMBL/GenBank/DDBJ whole genome shotgun (WGS) entry which is preliminary data.</text>
</comment>
<reference evidence="1 2" key="1">
    <citation type="journal article" date="2024" name="Nat. Commun.">
        <title>Phylogenomics reveals the evolutionary origins of lichenization in chlorophyte algae.</title>
        <authorList>
            <person name="Puginier C."/>
            <person name="Libourel C."/>
            <person name="Otte J."/>
            <person name="Skaloud P."/>
            <person name="Haon M."/>
            <person name="Grisel S."/>
            <person name="Petersen M."/>
            <person name="Berrin J.G."/>
            <person name="Delaux P.M."/>
            <person name="Dal Grande F."/>
            <person name="Keller J."/>
        </authorList>
    </citation>
    <scope>NUCLEOTIDE SEQUENCE [LARGE SCALE GENOMIC DNA]</scope>
    <source>
        <strain evidence="1 2">SAG 2523</strain>
    </source>
</reference>
<dbReference type="AlphaFoldDB" id="A0AAW1TKW5"/>
<evidence type="ECO:0000313" key="2">
    <source>
        <dbReference type="Proteomes" id="UP001485043"/>
    </source>
</evidence>
<gene>
    <name evidence="1" type="ORF">WJX84_005987</name>
</gene>
<name>A0AAW1TKW5_9CHLO</name>
<evidence type="ECO:0000313" key="1">
    <source>
        <dbReference type="EMBL" id="KAK9868817.1"/>
    </source>
</evidence>